<dbReference type="EMBL" id="CP031088">
    <property type="protein sequence ID" value="AXF96570.1"/>
    <property type="molecule type" value="Genomic_DNA"/>
</dbReference>
<gene>
    <name evidence="1" type="ORF">SDAV_001610</name>
</gene>
<evidence type="ECO:0000313" key="2">
    <source>
        <dbReference type="Proteomes" id="UP000253689"/>
    </source>
</evidence>
<organism evidence="1 2">
    <name type="scientific">Spiroplasma phoeniceum P40</name>
    <dbReference type="NCBI Taxonomy" id="1276259"/>
    <lineage>
        <taxon>Bacteria</taxon>
        <taxon>Bacillati</taxon>
        <taxon>Mycoplasmatota</taxon>
        <taxon>Mollicutes</taxon>
        <taxon>Entomoplasmatales</taxon>
        <taxon>Spiroplasmataceae</taxon>
        <taxon>Spiroplasma</taxon>
    </lineage>
</organism>
<name>A0A345DQS9_9MOLU</name>
<proteinExistence type="predicted"/>
<dbReference type="AlphaFoldDB" id="A0A345DQS9"/>
<dbReference type="Proteomes" id="UP000253689">
    <property type="component" value="Chromosome"/>
</dbReference>
<accession>A0A345DQS9</accession>
<sequence length="149" mass="17845">MKRILYFFFFFRYELDNLKKINNFYRLNPSKNTVNDLVSNHSAMMTKLLNENLSSILELKTMLKKKKNYLIGEHTHLDLLINFYHQLLGIGFDVSVTTHEFIAKKFLERLRDDDLVIWIIIDTDQTYLFNVLKHTDKTLPLDNIKFILK</sequence>
<reference evidence="2" key="1">
    <citation type="submission" date="2018-07" db="EMBL/GenBank/DDBJ databases">
        <title>Complete Genome Sequence of Spiroplasma phoeniceum.</title>
        <authorList>
            <person name="Davis R.E."/>
            <person name="Shao J.Y."/>
            <person name="Zhao Y."/>
            <person name="Silver A."/>
            <person name="Stump z."/>
            <person name="Gasparich G."/>
        </authorList>
    </citation>
    <scope>NUCLEOTIDE SEQUENCE [LARGE SCALE GENOMIC DNA]</scope>
    <source>
        <strain evidence="2">P40</strain>
    </source>
</reference>
<keyword evidence="2" id="KW-1185">Reference proteome</keyword>
<protein>
    <submittedName>
        <fullName evidence="1">RpiR family transcriptional regulator</fullName>
    </submittedName>
</protein>
<dbReference type="RefSeq" id="WP_245938332.1">
    <property type="nucleotide sequence ID" value="NZ_CP031088.1"/>
</dbReference>
<dbReference type="KEGG" id="sphh:SDAV_001610"/>
<evidence type="ECO:0000313" key="1">
    <source>
        <dbReference type="EMBL" id="AXF96570.1"/>
    </source>
</evidence>